<dbReference type="RefSeq" id="WP_106501937.1">
    <property type="nucleotide sequence ID" value="NZ_PXXO01000002.1"/>
</dbReference>
<sequence>MGPLQIVWFKRDLRSFDHRPLLEASLRGPVLPLYVVEPDLWLQPDSSARQWEFCRECLVELRAALAGLGQPLVVRIGAIEQVLERAHRQFGVAGLWSHEETGNGWTYARDLRVADWARRHGIEWQEIPQFGVTRRLSRRTGWAKHWEERMAEELTGAPLRLTPLPGLDPGPLPVAEELGLKPDFCPGRQKGGRAQGLKTLASFLDQRSRSYQSGLSSPNTADVSCSRLSPHLSWGSLSMREVVQKSRLRRQALAAVPWRRSLQRFDERLHWHCHFIQKLECQPSLEYRELHPLTAGLRDSNHELLAAWAEGRTGLPFVDACMRSLNATGWLNFRMRAMLLSVASYQLWIPWRESGVHLARQFVDYEPGIHWSQCQMQSGTTGINTIRIYNPLKQGLDHDPEGVFIRRWLPELAHVPPVYLHTPWTMDDRTQARLGIGIGRAYPLPSIDWNTAAAVARDRIWALRQQYGFAATADAIQNRHGSRRSGLRSSSSGRRSKLPIDQLCFDFVGDTAVAQ</sequence>
<gene>
    <name evidence="5" type="ORF">C7K55_03145</name>
</gene>
<feature type="domain" description="Photolyase/cryptochrome alpha/beta" evidence="4">
    <location>
        <begin position="3"/>
        <end position="132"/>
    </location>
</feature>
<comment type="cofactor">
    <cofactor evidence="3">
        <name>FAD</name>
        <dbReference type="ChEBI" id="CHEBI:57692"/>
    </cofactor>
    <text evidence="3">Binds 1 FAD per subunit.</text>
</comment>
<dbReference type="GO" id="GO:0071949">
    <property type="term" value="F:FAD binding"/>
    <property type="evidence" value="ECO:0007669"/>
    <property type="project" value="TreeGrafter"/>
</dbReference>
<feature type="binding site" evidence="3">
    <location>
        <position position="211"/>
    </location>
    <ligand>
        <name>FAD</name>
        <dbReference type="ChEBI" id="CHEBI:57692"/>
    </ligand>
</feature>
<dbReference type="Gene3D" id="3.40.50.620">
    <property type="entry name" value="HUPs"/>
    <property type="match status" value="1"/>
</dbReference>
<name>A0A2P7N0F8_9CYAN</name>
<dbReference type="SUPFAM" id="SSF52425">
    <property type="entry name" value="Cryptochrome/photolyase, N-terminal domain"/>
    <property type="match status" value="1"/>
</dbReference>
<proteinExistence type="predicted"/>
<dbReference type="Pfam" id="PF03441">
    <property type="entry name" value="FAD_binding_7"/>
    <property type="match status" value="1"/>
</dbReference>
<keyword evidence="2 3" id="KW-0274">FAD</keyword>
<dbReference type="PANTHER" id="PTHR11455">
    <property type="entry name" value="CRYPTOCHROME"/>
    <property type="match status" value="1"/>
</dbReference>
<dbReference type="EMBL" id="PXXO01000002">
    <property type="protein sequence ID" value="PSJ06963.1"/>
    <property type="molecule type" value="Genomic_DNA"/>
</dbReference>
<dbReference type="InterPro" id="IPR014729">
    <property type="entry name" value="Rossmann-like_a/b/a_fold"/>
</dbReference>
<dbReference type="GO" id="GO:0009416">
    <property type="term" value="P:response to light stimulus"/>
    <property type="evidence" value="ECO:0007669"/>
    <property type="project" value="TreeGrafter"/>
</dbReference>
<dbReference type="GO" id="GO:0003904">
    <property type="term" value="F:deoxyribodipyrimidine photo-lyase activity"/>
    <property type="evidence" value="ECO:0007669"/>
    <property type="project" value="TreeGrafter"/>
</dbReference>
<dbReference type="InterPro" id="IPR036134">
    <property type="entry name" value="Crypto/Photolyase_FAD-like_sf"/>
</dbReference>
<accession>A0A2P7N0F8</accession>
<dbReference type="Gene3D" id="1.25.40.80">
    <property type="match status" value="1"/>
</dbReference>
<evidence type="ECO:0000256" key="2">
    <source>
        <dbReference type="ARBA" id="ARBA00022827"/>
    </source>
</evidence>
<dbReference type="SUPFAM" id="SSF48173">
    <property type="entry name" value="Cryptochrome/photolyase FAD-binding domain"/>
    <property type="match status" value="1"/>
</dbReference>
<dbReference type="InterPro" id="IPR005101">
    <property type="entry name" value="Cryptochr/Photolyase_FAD-bd"/>
</dbReference>
<dbReference type="InterPro" id="IPR036155">
    <property type="entry name" value="Crypto/Photolyase_N_sf"/>
</dbReference>
<dbReference type="Pfam" id="PF00875">
    <property type="entry name" value="DNA_photolyase"/>
    <property type="match status" value="1"/>
</dbReference>
<keyword evidence="1 3" id="KW-0285">Flavoprotein</keyword>
<dbReference type="PANTHER" id="PTHR11455:SF9">
    <property type="entry name" value="CRYPTOCHROME CIRCADIAN CLOCK 5 ISOFORM X1"/>
    <property type="match status" value="1"/>
</dbReference>
<feature type="binding site" evidence="3">
    <location>
        <position position="265"/>
    </location>
    <ligand>
        <name>FAD</name>
        <dbReference type="ChEBI" id="CHEBI:57692"/>
    </ligand>
</feature>
<dbReference type="Proteomes" id="UP000243002">
    <property type="component" value="Unassembled WGS sequence"/>
</dbReference>
<dbReference type="OrthoDB" id="9772484at2"/>
<evidence type="ECO:0000259" key="4">
    <source>
        <dbReference type="PROSITE" id="PS51645"/>
    </source>
</evidence>
<keyword evidence="6" id="KW-1185">Reference proteome</keyword>
<dbReference type="InterPro" id="IPR002081">
    <property type="entry name" value="Cryptochrome/DNA_photolyase_1"/>
</dbReference>
<protein>
    <submittedName>
        <fullName evidence="5">Deoxyribodipyrimidine photolyase</fullName>
    </submittedName>
</protein>
<evidence type="ECO:0000313" key="5">
    <source>
        <dbReference type="EMBL" id="PSJ06963.1"/>
    </source>
</evidence>
<reference evidence="5 6" key="1">
    <citation type="journal article" date="2018" name="Environ. Microbiol.">
        <title>Ecological and genomic features of two widespread freshwater picocyanobacteria.</title>
        <authorList>
            <person name="Cabello-Yeves P.J."/>
            <person name="Picazo A."/>
            <person name="Camacho A."/>
            <person name="Callieri C."/>
            <person name="Rosselli R."/>
            <person name="Roda-Garcia J.J."/>
            <person name="Coutinho F.H."/>
            <person name="Rodriguez-Valera F."/>
        </authorList>
    </citation>
    <scope>NUCLEOTIDE SEQUENCE [LARGE SCALE GENOMIC DNA]</scope>
    <source>
        <strain evidence="5 6">Tous</strain>
    </source>
</reference>
<evidence type="ECO:0000313" key="6">
    <source>
        <dbReference type="Proteomes" id="UP000243002"/>
    </source>
</evidence>
<evidence type="ECO:0000256" key="1">
    <source>
        <dbReference type="ARBA" id="ARBA00022630"/>
    </source>
</evidence>
<dbReference type="AlphaFoldDB" id="A0A2P7N0F8"/>
<comment type="caution">
    <text evidence="5">The sequence shown here is derived from an EMBL/GenBank/DDBJ whole genome shotgun (WGS) entry which is preliminary data.</text>
</comment>
<evidence type="ECO:0000256" key="3">
    <source>
        <dbReference type="PIRSR" id="PIRSR602081-1"/>
    </source>
</evidence>
<keyword evidence="5" id="KW-0456">Lyase</keyword>
<dbReference type="Gene3D" id="1.10.579.10">
    <property type="entry name" value="DNA Cyclobutane Dipyrimidine Photolyase, subunit A, domain 3"/>
    <property type="match status" value="1"/>
</dbReference>
<dbReference type="GO" id="GO:0003677">
    <property type="term" value="F:DNA binding"/>
    <property type="evidence" value="ECO:0007669"/>
    <property type="project" value="TreeGrafter"/>
</dbReference>
<organism evidence="5 6">
    <name type="scientific">Cyanobium usitatum str. Tous</name>
    <dbReference type="NCBI Taxonomy" id="2116684"/>
    <lineage>
        <taxon>Bacteria</taxon>
        <taxon>Bacillati</taxon>
        <taxon>Cyanobacteriota</taxon>
        <taxon>Cyanophyceae</taxon>
        <taxon>Synechococcales</taxon>
        <taxon>Prochlorococcaceae</taxon>
        <taxon>Cyanobium</taxon>
    </lineage>
</organism>
<dbReference type="InterPro" id="IPR006050">
    <property type="entry name" value="DNA_photolyase_N"/>
</dbReference>
<dbReference type="PROSITE" id="PS51645">
    <property type="entry name" value="PHR_CRY_ALPHA_BETA"/>
    <property type="match status" value="1"/>
</dbReference>